<evidence type="ECO:0000256" key="1">
    <source>
        <dbReference type="SAM" id="MobiDB-lite"/>
    </source>
</evidence>
<keyword evidence="3" id="KW-1185">Reference proteome</keyword>
<sequence>MKGPEEIELPPSPPLELNNNHRIPPHASSFLDLPSRPKTPPSVSSPDLSAITTVNLSNQLTPQPRNRSPMSRGHLRSHSTASTLTLPPMQRAHSSPGVDSTGRFIIPPTTGPHRPASPLGYSGRRRSPLRSAMEESYPSGPTWNGLHIEPNIPEHAELDISASTNLSHSTAPEGELGHTSLSSAYNTIPRSRRTSSSPLYHSASTPNLPKATASPVSGGSSPLLNAQRYANEPYPLPHAFSFGSGSSMPSTPTSFRSRSPSISSLETIPDTPDAEEAARVEEEEYLKNRAAAAGAGGEGEESDGRDARRKSSLEMRFGGKEKRKRWSVCGAERRGDFSLEVIEE</sequence>
<feature type="compositionally biased region" description="Polar residues" evidence="1">
    <location>
        <begin position="214"/>
        <end position="224"/>
    </location>
</feature>
<comment type="caution">
    <text evidence="2">The sequence shown here is derived from an EMBL/GenBank/DDBJ whole genome shotgun (WGS) entry which is preliminary data.</text>
</comment>
<organism evidence="2 3">
    <name type="scientific">Endocarpon pusillum</name>
    <dbReference type="NCBI Taxonomy" id="364733"/>
    <lineage>
        <taxon>Eukaryota</taxon>
        <taxon>Fungi</taxon>
        <taxon>Dikarya</taxon>
        <taxon>Ascomycota</taxon>
        <taxon>Pezizomycotina</taxon>
        <taxon>Eurotiomycetes</taxon>
        <taxon>Chaetothyriomycetidae</taxon>
        <taxon>Verrucariales</taxon>
        <taxon>Verrucariaceae</taxon>
        <taxon>Endocarpon</taxon>
    </lineage>
</organism>
<protein>
    <submittedName>
        <fullName evidence="2">Uncharacterized protein</fullName>
    </submittedName>
</protein>
<dbReference type="EMBL" id="JAACFV010000304">
    <property type="protein sequence ID" value="KAF7502188.1"/>
    <property type="molecule type" value="Genomic_DNA"/>
</dbReference>
<evidence type="ECO:0000313" key="2">
    <source>
        <dbReference type="EMBL" id="KAF7502188.1"/>
    </source>
</evidence>
<feature type="compositionally biased region" description="Polar residues" evidence="1">
    <location>
        <begin position="198"/>
        <end position="207"/>
    </location>
</feature>
<dbReference type="OrthoDB" id="5400063at2759"/>
<feature type="compositionally biased region" description="Polar residues" evidence="1">
    <location>
        <begin position="179"/>
        <end position="189"/>
    </location>
</feature>
<dbReference type="AlphaFoldDB" id="A0A8H7A439"/>
<name>A0A8H7A439_9EURO</name>
<dbReference type="Proteomes" id="UP000606974">
    <property type="component" value="Unassembled WGS sequence"/>
</dbReference>
<evidence type="ECO:0000313" key="3">
    <source>
        <dbReference type="Proteomes" id="UP000606974"/>
    </source>
</evidence>
<feature type="region of interest" description="Disordered" evidence="1">
    <location>
        <begin position="1"/>
        <end position="316"/>
    </location>
</feature>
<gene>
    <name evidence="2" type="ORF">GJ744_006758</name>
</gene>
<feature type="compositionally biased region" description="Polar residues" evidence="1">
    <location>
        <begin position="41"/>
        <end position="69"/>
    </location>
</feature>
<accession>A0A8H7A439</accession>
<reference evidence="2" key="1">
    <citation type="submission" date="2020-02" db="EMBL/GenBank/DDBJ databases">
        <authorList>
            <person name="Palmer J.M."/>
        </authorList>
    </citation>
    <scope>NUCLEOTIDE SEQUENCE</scope>
    <source>
        <strain evidence="2">EPUS1.4</strain>
        <tissue evidence="2">Thallus</tissue>
    </source>
</reference>
<proteinExistence type="predicted"/>
<feature type="compositionally biased region" description="Polar residues" evidence="1">
    <location>
        <begin position="161"/>
        <end position="170"/>
    </location>
</feature>
<feature type="compositionally biased region" description="Low complexity" evidence="1">
    <location>
        <begin position="240"/>
        <end position="264"/>
    </location>
</feature>
<feature type="compositionally biased region" description="Basic and acidic residues" evidence="1">
    <location>
        <begin position="302"/>
        <end position="316"/>
    </location>
</feature>